<proteinExistence type="inferred from homology"/>
<protein>
    <recommendedName>
        <fullName evidence="7">Ribosomal protein L22</fullName>
    </recommendedName>
</protein>
<dbReference type="OrthoDB" id="416470at2759"/>
<evidence type="ECO:0000313" key="5">
    <source>
        <dbReference type="EMBL" id="PPR06968.1"/>
    </source>
</evidence>
<dbReference type="InterPro" id="IPR036394">
    <property type="entry name" value="Ribosomal_uL22_sf"/>
</dbReference>
<evidence type="ECO:0000313" key="6">
    <source>
        <dbReference type="Proteomes" id="UP000284706"/>
    </source>
</evidence>
<dbReference type="AlphaFoldDB" id="A0A409YVH4"/>
<dbReference type="GO" id="GO:0003735">
    <property type="term" value="F:structural constituent of ribosome"/>
    <property type="evidence" value="ECO:0007669"/>
    <property type="project" value="InterPro"/>
</dbReference>
<name>A0A409YVH4_9AGAR</name>
<keyword evidence="2 4" id="KW-0689">Ribosomal protein</keyword>
<reference evidence="5 6" key="1">
    <citation type="journal article" date="2018" name="Evol. Lett.">
        <title>Horizontal gene cluster transfer increased hallucinogenic mushroom diversity.</title>
        <authorList>
            <person name="Reynolds H.T."/>
            <person name="Vijayakumar V."/>
            <person name="Gluck-Thaler E."/>
            <person name="Korotkin H.B."/>
            <person name="Matheny P.B."/>
            <person name="Slot J.C."/>
        </authorList>
    </citation>
    <scope>NUCLEOTIDE SEQUENCE [LARGE SCALE GENOMIC DNA]</scope>
    <source>
        <strain evidence="5 6">SRW20</strain>
    </source>
</reference>
<dbReference type="FunCoup" id="A0A409YVH4">
    <property type="interactions" value="38"/>
</dbReference>
<dbReference type="PANTHER" id="PTHR13501:SF8">
    <property type="entry name" value="LARGE RIBOSOMAL SUBUNIT PROTEIN UL22M"/>
    <property type="match status" value="1"/>
</dbReference>
<dbReference type="EMBL" id="NHYE01000217">
    <property type="protein sequence ID" value="PPR06968.1"/>
    <property type="molecule type" value="Genomic_DNA"/>
</dbReference>
<dbReference type="STRING" id="231916.A0A409YVH4"/>
<organism evidence="5 6">
    <name type="scientific">Gymnopilus dilepis</name>
    <dbReference type="NCBI Taxonomy" id="231916"/>
    <lineage>
        <taxon>Eukaryota</taxon>
        <taxon>Fungi</taxon>
        <taxon>Dikarya</taxon>
        <taxon>Basidiomycota</taxon>
        <taxon>Agaricomycotina</taxon>
        <taxon>Agaricomycetes</taxon>
        <taxon>Agaricomycetidae</taxon>
        <taxon>Agaricales</taxon>
        <taxon>Agaricineae</taxon>
        <taxon>Hymenogastraceae</taxon>
        <taxon>Gymnopilus</taxon>
    </lineage>
</organism>
<dbReference type="PANTHER" id="PTHR13501">
    <property type="entry name" value="CHLOROPLAST 50S RIBOSOMAL PROTEIN L22-RELATED"/>
    <property type="match status" value="1"/>
</dbReference>
<comment type="similarity">
    <text evidence="1 4">Belongs to the universal ribosomal protein uL22 family.</text>
</comment>
<evidence type="ECO:0000256" key="1">
    <source>
        <dbReference type="ARBA" id="ARBA00009451"/>
    </source>
</evidence>
<sequence length="254" mass="28791">MQVYRSNGVLLRSLLSVGPSTTVVCKRNASLFRPLDWIRDKVMPSVKKAPSVEEVQAAKEQARKEGTSNLFEDVVGPETPLPGKKEKKRARLADGEMRISKPKADFHKYSTANFKISHRKLNKLANQIAGKPIDYAILQMQFSEKRASTRVMNMLATARDHAGRYKRLQENKLVVAEAWVTKGPRPPKRIEPRGRGHYGTRVHRHSKISVVLKEGKTVEEEKAAARKRKLDRIVSAALTRENKPIRNPSPTWGW</sequence>
<dbReference type="Proteomes" id="UP000284706">
    <property type="component" value="Unassembled WGS sequence"/>
</dbReference>
<evidence type="ECO:0000256" key="3">
    <source>
        <dbReference type="ARBA" id="ARBA00023274"/>
    </source>
</evidence>
<dbReference type="InParanoid" id="A0A409YVH4"/>
<dbReference type="InterPro" id="IPR001063">
    <property type="entry name" value="Ribosomal_uL22"/>
</dbReference>
<comment type="caution">
    <text evidence="5">The sequence shown here is derived from an EMBL/GenBank/DDBJ whole genome shotgun (WGS) entry which is preliminary data.</text>
</comment>
<dbReference type="Pfam" id="PF00237">
    <property type="entry name" value="Ribosomal_L22"/>
    <property type="match status" value="1"/>
</dbReference>
<keyword evidence="3 4" id="KW-0687">Ribonucleoprotein</keyword>
<dbReference type="GO" id="GO:0006412">
    <property type="term" value="P:translation"/>
    <property type="evidence" value="ECO:0007669"/>
    <property type="project" value="InterPro"/>
</dbReference>
<dbReference type="InterPro" id="IPR047867">
    <property type="entry name" value="Ribosomal_uL22_bac/org-type"/>
</dbReference>
<keyword evidence="6" id="KW-1185">Reference proteome</keyword>
<accession>A0A409YVH4</accession>
<evidence type="ECO:0000256" key="4">
    <source>
        <dbReference type="RuleBase" id="RU004005"/>
    </source>
</evidence>
<dbReference type="Gene3D" id="3.90.470.10">
    <property type="entry name" value="Ribosomal protein L22/L17"/>
    <property type="match status" value="1"/>
</dbReference>
<dbReference type="GO" id="GO:0005762">
    <property type="term" value="C:mitochondrial large ribosomal subunit"/>
    <property type="evidence" value="ECO:0007669"/>
    <property type="project" value="TreeGrafter"/>
</dbReference>
<evidence type="ECO:0008006" key="7">
    <source>
        <dbReference type="Google" id="ProtNLM"/>
    </source>
</evidence>
<dbReference type="SUPFAM" id="SSF54843">
    <property type="entry name" value="Ribosomal protein L22"/>
    <property type="match status" value="1"/>
</dbReference>
<evidence type="ECO:0000256" key="2">
    <source>
        <dbReference type="ARBA" id="ARBA00022980"/>
    </source>
</evidence>
<gene>
    <name evidence="5" type="ORF">CVT26_004288</name>
</gene>